<reference evidence="2" key="1">
    <citation type="journal article" date="2014" name="Front. Microbiol.">
        <title>High frequency of phylogenetically diverse reductive dehalogenase-homologous genes in deep subseafloor sedimentary metagenomes.</title>
        <authorList>
            <person name="Kawai M."/>
            <person name="Futagami T."/>
            <person name="Toyoda A."/>
            <person name="Takaki Y."/>
            <person name="Nishi S."/>
            <person name="Hori S."/>
            <person name="Arai W."/>
            <person name="Tsubouchi T."/>
            <person name="Morono Y."/>
            <person name="Uchiyama I."/>
            <person name="Ito T."/>
            <person name="Fujiyama A."/>
            <person name="Inagaki F."/>
            <person name="Takami H."/>
        </authorList>
    </citation>
    <scope>NUCLEOTIDE SEQUENCE</scope>
    <source>
        <strain evidence="2">Expedition CK06-06</strain>
    </source>
</reference>
<keyword evidence="1" id="KW-1133">Transmembrane helix</keyword>
<feature type="transmembrane region" description="Helical" evidence="1">
    <location>
        <begin position="137"/>
        <end position="155"/>
    </location>
</feature>
<evidence type="ECO:0000313" key="2">
    <source>
        <dbReference type="EMBL" id="GAF77155.1"/>
    </source>
</evidence>
<protein>
    <submittedName>
        <fullName evidence="2">Uncharacterized protein</fullName>
    </submittedName>
</protein>
<keyword evidence="1" id="KW-0472">Membrane</keyword>
<comment type="caution">
    <text evidence="2">The sequence shown here is derived from an EMBL/GenBank/DDBJ whole genome shotgun (WGS) entry which is preliminary data.</text>
</comment>
<feature type="transmembrane region" description="Helical" evidence="1">
    <location>
        <begin position="80"/>
        <end position="103"/>
    </location>
</feature>
<sequence>MKAQAPEALKRPSQSAGAVLLWCVLAGGLVAALLLLEPPTGRGLEFWSPTGTLRLLADLILFYAIFMIPLFHRPGKRSPLVAIGSAAIVLYTGILGLVMLNYLAGLDGVLSRFVPFVLVVSAGALFWALALENGRGFYYPVAAFAALGLPGIRFFCDELFRIEADWLNVLSPFTASRLMLEGQGSLSAVWVVFDVVLVSGAVAFLVHVRRKRA</sequence>
<dbReference type="AlphaFoldDB" id="X0TM40"/>
<feature type="transmembrane region" description="Helical" evidence="1">
    <location>
        <begin position="188"/>
        <end position="208"/>
    </location>
</feature>
<dbReference type="EMBL" id="BARS01003073">
    <property type="protein sequence ID" value="GAF77155.1"/>
    <property type="molecule type" value="Genomic_DNA"/>
</dbReference>
<gene>
    <name evidence="2" type="ORF">S01H1_05921</name>
</gene>
<keyword evidence="1" id="KW-0812">Transmembrane</keyword>
<evidence type="ECO:0000256" key="1">
    <source>
        <dbReference type="SAM" id="Phobius"/>
    </source>
</evidence>
<feature type="transmembrane region" description="Helical" evidence="1">
    <location>
        <begin position="109"/>
        <end position="130"/>
    </location>
</feature>
<accession>X0TM40</accession>
<feature type="transmembrane region" description="Helical" evidence="1">
    <location>
        <begin position="53"/>
        <end position="71"/>
    </location>
</feature>
<name>X0TM40_9ZZZZ</name>
<proteinExistence type="predicted"/>
<organism evidence="2">
    <name type="scientific">marine sediment metagenome</name>
    <dbReference type="NCBI Taxonomy" id="412755"/>
    <lineage>
        <taxon>unclassified sequences</taxon>
        <taxon>metagenomes</taxon>
        <taxon>ecological metagenomes</taxon>
    </lineage>
</organism>